<dbReference type="PANTHER" id="PTHR33184">
    <property type="entry name" value="PROTEIN TAPETUM DETERMINANT 1-LIKE-RELATED"/>
    <property type="match status" value="1"/>
</dbReference>
<dbReference type="Gramene" id="TraesARI3B03G01581820.1">
    <property type="protein sequence ID" value="TraesARI3B03G01581820.1"/>
    <property type="gene ID" value="TraesARI3B03G01581820"/>
</dbReference>
<keyword evidence="1 2" id="KW-0732">Signal</keyword>
<name>A0A077RW41_WHEAT</name>
<dbReference type="HOGENOM" id="CLU_102808_4_1_1"/>
<reference evidence="3" key="1">
    <citation type="submission" date="2018-08" db="EMBL/GenBank/DDBJ databases">
        <authorList>
            <person name="Rossello M."/>
        </authorList>
    </citation>
    <scope>NUCLEOTIDE SEQUENCE [LARGE SCALE GENOMIC DNA]</scope>
    <source>
        <strain evidence="3">cv. Chinese Spring</strain>
    </source>
</reference>
<dbReference type="AlphaFoldDB" id="A0A077RW41"/>
<keyword evidence="4" id="KW-1185">Reference proteome</keyword>
<proteinExistence type="predicted"/>
<dbReference type="EnsemblPlants" id="TraesCSU02G048400.1">
    <property type="protein sequence ID" value="TraesCSU02G048400.1"/>
    <property type="gene ID" value="TraesCSU02G048400"/>
</dbReference>
<dbReference type="Pfam" id="PF24068">
    <property type="entry name" value="TPD1_C"/>
    <property type="match status" value="1"/>
</dbReference>
<feature type="chain" id="PRO_5014501644" evidence="2">
    <location>
        <begin position="24"/>
        <end position="128"/>
    </location>
</feature>
<evidence type="ECO:0000256" key="2">
    <source>
        <dbReference type="SAM" id="SignalP"/>
    </source>
</evidence>
<dbReference type="InterPro" id="IPR040361">
    <property type="entry name" value="TPD1"/>
</dbReference>
<evidence type="ECO:0000256" key="1">
    <source>
        <dbReference type="ARBA" id="ARBA00022729"/>
    </source>
</evidence>
<evidence type="ECO:0000313" key="3">
    <source>
        <dbReference type="EnsemblPlants" id="TraesCSU02G048400.1"/>
    </source>
</evidence>
<organism evidence="3">
    <name type="scientific">Triticum aestivum</name>
    <name type="common">Wheat</name>
    <dbReference type="NCBI Taxonomy" id="4565"/>
    <lineage>
        <taxon>Eukaryota</taxon>
        <taxon>Viridiplantae</taxon>
        <taxon>Streptophyta</taxon>
        <taxon>Embryophyta</taxon>
        <taxon>Tracheophyta</taxon>
        <taxon>Spermatophyta</taxon>
        <taxon>Magnoliopsida</taxon>
        <taxon>Liliopsida</taxon>
        <taxon>Poales</taxon>
        <taxon>Poaceae</taxon>
        <taxon>BOP clade</taxon>
        <taxon>Pooideae</taxon>
        <taxon>Triticodae</taxon>
        <taxon>Triticeae</taxon>
        <taxon>Triticinae</taxon>
        <taxon>Triticum</taxon>
    </lineage>
</organism>
<protein>
    <submittedName>
        <fullName evidence="3">Uncharacterized protein</fullName>
    </submittedName>
</protein>
<evidence type="ECO:0000313" key="4">
    <source>
        <dbReference type="Proteomes" id="UP000019116"/>
    </source>
</evidence>
<dbReference type="PANTHER" id="PTHR33184:SF50">
    <property type="entry name" value="PUTATIVE-RELATED"/>
    <property type="match status" value="1"/>
</dbReference>
<dbReference type="OrthoDB" id="603213at2759"/>
<accession>A0A077RW41</accession>
<dbReference type="Gramene" id="TraesJUL3B03G01572530.1">
    <property type="protein sequence ID" value="TraesJUL3B03G01572530.1"/>
    <property type="gene ID" value="TraesJUL3B03G01572530"/>
</dbReference>
<reference evidence="3" key="2">
    <citation type="submission" date="2018-10" db="UniProtKB">
        <authorList>
            <consortium name="EnsemblPlants"/>
        </authorList>
    </citation>
    <scope>IDENTIFICATION</scope>
</reference>
<dbReference type="Gramene" id="TraesCSU02G048400.1">
    <property type="protein sequence ID" value="TraesCSU02G048400.1"/>
    <property type="gene ID" value="TraesCSU02G048400"/>
</dbReference>
<dbReference type="OMA" id="IKHYETH"/>
<sequence>MEAKMMRIFAMLMLFSLCSRGNAEFRECTLSDLHVTQTATGKNAGGNPEYAVEVENKCICTQTDVKLLAPGFKSSEPVDPNVFRPDTDGKLGTLNNGSPVYYGDKINFNYASATKFSLAPFSSSVACS</sequence>
<dbReference type="Proteomes" id="UP000019116">
    <property type="component" value="Chromosome Un"/>
</dbReference>
<dbReference type="GO" id="GO:0001709">
    <property type="term" value="P:cell fate determination"/>
    <property type="evidence" value="ECO:0000318"/>
    <property type="project" value="GO_Central"/>
</dbReference>
<feature type="signal peptide" evidence="2">
    <location>
        <begin position="1"/>
        <end position="23"/>
    </location>
</feature>